<feature type="binding site" evidence="6">
    <location>
        <position position="95"/>
    </location>
    <ligand>
        <name>S-adenosyl-L-methionine</name>
        <dbReference type="ChEBI" id="CHEBI:59789"/>
    </ligand>
</feature>
<dbReference type="EC" id="2.1.1.-" evidence="6"/>
<dbReference type="CDD" id="cd02440">
    <property type="entry name" value="AdoMet_MTases"/>
    <property type="match status" value="1"/>
</dbReference>
<evidence type="ECO:0000313" key="8">
    <source>
        <dbReference type="Proteomes" id="UP001241537"/>
    </source>
</evidence>
<dbReference type="GO" id="GO:0005829">
    <property type="term" value="C:cytosol"/>
    <property type="evidence" value="ECO:0007669"/>
    <property type="project" value="TreeGrafter"/>
</dbReference>
<evidence type="ECO:0000256" key="1">
    <source>
        <dbReference type="ARBA" id="ARBA00022490"/>
    </source>
</evidence>
<dbReference type="PIRSF" id="PIRSF003078">
    <property type="entry name" value="GidB"/>
    <property type="match status" value="1"/>
</dbReference>
<dbReference type="Proteomes" id="UP001241537">
    <property type="component" value="Unassembled WGS sequence"/>
</dbReference>
<dbReference type="FunFam" id="3.40.50.150:FF:000041">
    <property type="entry name" value="Ribosomal RNA small subunit methyltransferase G"/>
    <property type="match status" value="1"/>
</dbReference>
<dbReference type="GO" id="GO:0070043">
    <property type="term" value="F:rRNA (guanine-N7-)-methyltransferase activity"/>
    <property type="evidence" value="ECO:0007669"/>
    <property type="project" value="UniProtKB-UniRule"/>
</dbReference>
<sequence>MQRQEINKECAKTEREYFSLWMREALQSLSLRLTERQEAQFYRFYEDLIEKNKVMNLTGITEMHAVIVKHFVDSLSIVKAISDLGEKEWRVIDIGTGAGFPGIPMAIMWPKLHFTLMDSLNKRIAFIQEEAARLELKNIEAVHSRAEDLAKDSSYREQYDLCVSRAVANLSTLSEYCLPFIHKDGTFIPFKSGQVEEERREAKKALSILGGVEDAIIRFSLPEEEGERCLLRIKKIRATPQKYPRKAGLPAKEPLR</sequence>
<keyword evidence="5 6" id="KW-0949">S-adenosyl-L-methionine</keyword>
<comment type="similarity">
    <text evidence="6">Belongs to the methyltransferase superfamily. RNA methyltransferase RsmG family.</text>
</comment>
<keyword evidence="2 6" id="KW-0698">rRNA processing</keyword>
<evidence type="ECO:0000256" key="4">
    <source>
        <dbReference type="ARBA" id="ARBA00022679"/>
    </source>
</evidence>
<dbReference type="HAMAP" id="MF_00074">
    <property type="entry name" value="16SrRNA_methyltr_G"/>
    <property type="match status" value="1"/>
</dbReference>
<comment type="caution">
    <text evidence="7">The sequence shown here is derived from an EMBL/GenBank/DDBJ whole genome shotgun (WGS) entry which is preliminary data.</text>
</comment>
<feature type="binding site" evidence="6">
    <location>
        <position position="165"/>
    </location>
    <ligand>
        <name>S-adenosyl-L-methionine</name>
        <dbReference type="ChEBI" id="CHEBI:59789"/>
    </ligand>
</feature>
<evidence type="ECO:0000313" key="7">
    <source>
        <dbReference type="EMBL" id="MDQ0152264.1"/>
    </source>
</evidence>
<comment type="caution">
    <text evidence="6">Lacks conserved residue(s) required for the propagation of feature annotation.</text>
</comment>
<dbReference type="Pfam" id="PF02527">
    <property type="entry name" value="GidB"/>
    <property type="match status" value="1"/>
</dbReference>
<keyword evidence="8" id="KW-1185">Reference proteome</keyword>
<dbReference type="InterPro" id="IPR003682">
    <property type="entry name" value="rRNA_ssu_MeTfrase_G"/>
</dbReference>
<reference evidence="7" key="1">
    <citation type="submission" date="2023-07" db="EMBL/GenBank/DDBJ databases">
        <title>Genomic Encyclopedia of Type Strains, Phase IV (KMG-IV): sequencing the most valuable type-strain genomes for metagenomic binning, comparative biology and taxonomic classification.</title>
        <authorList>
            <person name="Goeker M."/>
        </authorList>
    </citation>
    <scope>NUCLEOTIDE SEQUENCE</scope>
    <source>
        <strain evidence="7">DSM 19659</strain>
    </source>
</reference>
<comment type="function">
    <text evidence="6">Specifically methylates the N7 position of a guanine in 16S rRNA.</text>
</comment>
<feature type="binding site" evidence="6">
    <location>
        <begin position="146"/>
        <end position="147"/>
    </location>
    <ligand>
        <name>S-adenosyl-L-methionine</name>
        <dbReference type="ChEBI" id="CHEBI:59789"/>
    </ligand>
</feature>
<dbReference type="SUPFAM" id="SSF53335">
    <property type="entry name" value="S-adenosyl-L-methionine-dependent methyltransferases"/>
    <property type="match status" value="1"/>
</dbReference>
<evidence type="ECO:0000256" key="2">
    <source>
        <dbReference type="ARBA" id="ARBA00022552"/>
    </source>
</evidence>
<gene>
    <name evidence="6" type="primary">rsmG</name>
    <name evidence="7" type="ORF">J2S20_000949</name>
</gene>
<accession>A0AAE3V9I2</accession>
<dbReference type="NCBIfam" id="TIGR00138">
    <property type="entry name" value="rsmG_gidB"/>
    <property type="match status" value="1"/>
</dbReference>
<keyword evidence="3 6" id="KW-0489">Methyltransferase</keyword>
<keyword evidence="1 6" id="KW-0963">Cytoplasm</keyword>
<dbReference type="PANTHER" id="PTHR31760">
    <property type="entry name" value="S-ADENOSYL-L-METHIONINE-DEPENDENT METHYLTRANSFERASES SUPERFAMILY PROTEIN"/>
    <property type="match status" value="1"/>
</dbReference>
<dbReference type="AlphaFoldDB" id="A0AAE3V9I2"/>
<name>A0AAE3V9I2_9FIRM</name>
<protein>
    <recommendedName>
        <fullName evidence="6">Ribosomal RNA small subunit methyltransferase G</fullName>
        <ecNumber evidence="6">2.1.1.-</ecNumber>
    </recommendedName>
    <alternativeName>
        <fullName evidence="6">16S rRNA 7-methylguanosine methyltransferase</fullName>
        <shortName evidence="6">16S rRNA m7G methyltransferase</shortName>
    </alternativeName>
</protein>
<keyword evidence="4 6" id="KW-0808">Transferase</keyword>
<evidence type="ECO:0000256" key="5">
    <source>
        <dbReference type="ARBA" id="ARBA00022691"/>
    </source>
</evidence>
<dbReference type="Gene3D" id="3.40.50.150">
    <property type="entry name" value="Vaccinia Virus protein VP39"/>
    <property type="match status" value="1"/>
</dbReference>
<dbReference type="PANTHER" id="PTHR31760:SF0">
    <property type="entry name" value="S-ADENOSYL-L-METHIONINE-DEPENDENT METHYLTRANSFERASES SUPERFAMILY PROTEIN"/>
    <property type="match status" value="1"/>
</dbReference>
<comment type="subcellular location">
    <subcellularLocation>
        <location evidence="6">Cytoplasm</location>
    </subcellularLocation>
</comment>
<evidence type="ECO:0000256" key="3">
    <source>
        <dbReference type="ARBA" id="ARBA00022603"/>
    </source>
</evidence>
<proteinExistence type="inferred from homology"/>
<dbReference type="InterPro" id="IPR029063">
    <property type="entry name" value="SAM-dependent_MTases_sf"/>
</dbReference>
<evidence type="ECO:0000256" key="6">
    <source>
        <dbReference type="HAMAP-Rule" id="MF_00074"/>
    </source>
</evidence>
<dbReference type="EMBL" id="JAUSTO010000004">
    <property type="protein sequence ID" value="MDQ0152264.1"/>
    <property type="molecule type" value="Genomic_DNA"/>
</dbReference>
<feature type="binding site" evidence="6">
    <location>
        <position position="100"/>
    </location>
    <ligand>
        <name>S-adenosyl-L-methionine</name>
        <dbReference type="ChEBI" id="CHEBI:59789"/>
    </ligand>
</feature>
<organism evidence="7 8">
    <name type="scientific">Moryella indoligenes</name>
    <dbReference type="NCBI Taxonomy" id="371674"/>
    <lineage>
        <taxon>Bacteria</taxon>
        <taxon>Bacillati</taxon>
        <taxon>Bacillota</taxon>
        <taxon>Clostridia</taxon>
        <taxon>Lachnospirales</taxon>
        <taxon>Lachnospiraceae</taxon>
        <taxon>Moryella</taxon>
    </lineage>
</organism>